<feature type="region of interest" description="Disordered" evidence="7">
    <location>
        <begin position="57"/>
        <end position="224"/>
    </location>
</feature>
<dbReference type="AlphaFoldDB" id="A0A8S1HAF7"/>
<evidence type="ECO:0000256" key="7">
    <source>
        <dbReference type="SAM" id="MobiDB-lite"/>
    </source>
</evidence>
<feature type="compositionally biased region" description="Acidic residues" evidence="7">
    <location>
        <begin position="202"/>
        <end position="213"/>
    </location>
</feature>
<feature type="compositionally biased region" description="Acidic residues" evidence="7">
    <location>
        <begin position="178"/>
        <end position="188"/>
    </location>
</feature>
<dbReference type="PANTHER" id="PTHR21738">
    <property type="entry name" value="RIBOSOMAL RNA PROCESSING PROTEIN 36 HOMOLOG"/>
    <property type="match status" value="1"/>
</dbReference>
<keyword evidence="9" id="KW-1185">Reference proteome</keyword>
<dbReference type="OrthoDB" id="448446at2759"/>
<evidence type="ECO:0000256" key="3">
    <source>
        <dbReference type="ARBA" id="ARBA00022517"/>
    </source>
</evidence>
<dbReference type="PANTHER" id="PTHR21738:SF0">
    <property type="entry name" value="RIBOSOMAL RNA PROCESSING PROTEIN 36 HOMOLOG"/>
    <property type="match status" value="1"/>
</dbReference>
<feature type="compositionally biased region" description="Polar residues" evidence="7">
    <location>
        <begin position="14"/>
        <end position="25"/>
    </location>
</feature>
<dbReference type="Proteomes" id="UP000835052">
    <property type="component" value="Unassembled WGS sequence"/>
</dbReference>
<feature type="compositionally biased region" description="Polar residues" evidence="7">
    <location>
        <begin position="165"/>
        <end position="174"/>
    </location>
</feature>
<comment type="subunit">
    <text evidence="6">Associates with 90S and pre-40S pre-ribosomal particles.</text>
</comment>
<keyword evidence="6" id="KW-0687">Ribonucleoprotein</keyword>
<feature type="region of interest" description="Disordered" evidence="7">
    <location>
        <begin position="257"/>
        <end position="282"/>
    </location>
</feature>
<feature type="region of interest" description="Disordered" evidence="7">
    <location>
        <begin position="402"/>
        <end position="427"/>
    </location>
</feature>
<reference evidence="8" key="1">
    <citation type="submission" date="2020-10" db="EMBL/GenBank/DDBJ databases">
        <authorList>
            <person name="Kikuchi T."/>
        </authorList>
    </citation>
    <scope>NUCLEOTIDE SEQUENCE</scope>
    <source>
        <strain evidence="8">NKZ352</strain>
    </source>
</reference>
<feature type="region of interest" description="Disordered" evidence="7">
    <location>
        <begin position="1"/>
        <end position="26"/>
    </location>
</feature>
<feature type="compositionally biased region" description="Basic residues" evidence="7">
    <location>
        <begin position="76"/>
        <end position="91"/>
    </location>
</feature>
<dbReference type="GO" id="GO:0005730">
    <property type="term" value="C:nucleolus"/>
    <property type="evidence" value="ECO:0007669"/>
    <property type="project" value="UniProtKB-SubCell"/>
</dbReference>
<evidence type="ECO:0000313" key="8">
    <source>
        <dbReference type="EMBL" id="CAD6192337.1"/>
    </source>
</evidence>
<gene>
    <name evidence="8" type="ORF">CAUJ_LOCUS8256</name>
</gene>
<keyword evidence="5 6" id="KW-0539">Nucleus</keyword>
<keyword evidence="3 6" id="KW-0690">Ribosome biogenesis</keyword>
<dbReference type="InterPro" id="IPR009292">
    <property type="entry name" value="RRP36"/>
</dbReference>
<sequence length="427" mass="49885">MEAISKGFPKKTDQTPFLSPPSLNRFQKRAEYQANPWIHRQLPKYGRMFKADFRGEELKWPENVAQKSPVEEKTSGKKNKKEKNKKTKGKPVKGTSQEFAQLDVDGMDGRSDEDDVIDVTDMLPSDLDDVEGEVPMVNSKRKKKKVIKKSLKKKRVEDDEEMPLESSQRATSSKLPKEDDEDDESDFEESVRRRDRKAGGNDSEEDEDEDEAESERFREEMSNLPLNQVRAMKDKLGIKLFNKTFFGVSKEEAEKKKAAENVEQEKLGQHRPKEISSKRPVSAFREIYGQHEMKKKKKWDPRFDSRAGDFKEQCFDDNYGFLNEIRGEERTELIAEMDQATANGDLKRAERLRKMMIVKNIERMLRGEKPVYKTKAEVRKLEMNKKFEQLKKTNKLDKYLERKAKQAASKERKKKPSSNFEQLYGYQ</sequence>
<feature type="compositionally biased region" description="Basic residues" evidence="7">
    <location>
        <begin position="139"/>
        <end position="154"/>
    </location>
</feature>
<dbReference type="GO" id="GO:0030686">
    <property type="term" value="C:90S preribosome"/>
    <property type="evidence" value="ECO:0007669"/>
    <property type="project" value="TreeGrafter"/>
</dbReference>
<evidence type="ECO:0000313" key="9">
    <source>
        <dbReference type="Proteomes" id="UP000835052"/>
    </source>
</evidence>
<protein>
    <recommendedName>
        <fullName evidence="6">rRNA biogenesis protein RRP36</fullName>
    </recommendedName>
</protein>
<proteinExistence type="inferred from homology"/>
<name>A0A8S1HAF7_9PELO</name>
<dbReference type="EMBL" id="CAJGYM010000027">
    <property type="protein sequence ID" value="CAD6192337.1"/>
    <property type="molecule type" value="Genomic_DNA"/>
</dbReference>
<evidence type="ECO:0000256" key="2">
    <source>
        <dbReference type="ARBA" id="ARBA00009418"/>
    </source>
</evidence>
<evidence type="ECO:0000256" key="4">
    <source>
        <dbReference type="ARBA" id="ARBA00022552"/>
    </source>
</evidence>
<dbReference type="Pfam" id="PF06102">
    <property type="entry name" value="RRP36"/>
    <property type="match status" value="1"/>
</dbReference>
<accession>A0A8S1HAF7</accession>
<dbReference type="GO" id="GO:0000462">
    <property type="term" value="P:maturation of SSU-rRNA from tricistronic rRNA transcript (SSU-rRNA, 5.8S rRNA, LSU-rRNA)"/>
    <property type="evidence" value="ECO:0007669"/>
    <property type="project" value="TreeGrafter"/>
</dbReference>
<comment type="similarity">
    <text evidence="2 6">Belongs to the RRP36 family.</text>
</comment>
<evidence type="ECO:0000256" key="1">
    <source>
        <dbReference type="ARBA" id="ARBA00004604"/>
    </source>
</evidence>
<comment type="function">
    <text evidence="6">Component of the 90S pre-ribosome involved in the maturation of rRNAs. Required for early cleavages of the pre-RNAs in the 40S ribosomal subunit maturation pathway.</text>
</comment>
<comment type="subcellular location">
    <subcellularLocation>
        <location evidence="1 6">Nucleus</location>
        <location evidence="1 6">Nucleolus</location>
    </subcellularLocation>
</comment>
<organism evidence="8 9">
    <name type="scientific">Caenorhabditis auriculariae</name>
    <dbReference type="NCBI Taxonomy" id="2777116"/>
    <lineage>
        <taxon>Eukaryota</taxon>
        <taxon>Metazoa</taxon>
        <taxon>Ecdysozoa</taxon>
        <taxon>Nematoda</taxon>
        <taxon>Chromadorea</taxon>
        <taxon>Rhabditida</taxon>
        <taxon>Rhabditina</taxon>
        <taxon>Rhabditomorpha</taxon>
        <taxon>Rhabditoidea</taxon>
        <taxon>Rhabditidae</taxon>
        <taxon>Peloderinae</taxon>
        <taxon>Caenorhabditis</taxon>
    </lineage>
</organism>
<comment type="caution">
    <text evidence="8">The sequence shown here is derived from an EMBL/GenBank/DDBJ whole genome shotgun (WGS) entry which is preliminary data.</text>
</comment>
<evidence type="ECO:0000256" key="5">
    <source>
        <dbReference type="ARBA" id="ARBA00023242"/>
    </source>
</evidence>
<evidence type="ECO:0000256" key="6">
    <source>
        <dbReference type="RuleBase" id="RU368027"/>
    </source>
</evidence>
<keyword evidence="4 6" id="KW-0698">rRNA processing</keyword>
<feature type="compositionally biased region" description="Basic and acidic residues" evidence="7">
    <location>
        <begin position="257"/>
        <end position="277"/>
    </location>
</feature>